<dbReference type="Pfam" id="PF00296">
    <property type="entry name" value="Bac_luciferase"/>
    <property type="match status" value="1"/>
</dbReference>
<keyword evidence="3" id="KW-1185">Reference proteome</keyword>
<proteinExistence type="predicted"/>
<accession>A0A1G6INC1</accession>
<dbReference type="Gene3D" id="3.20.20.30">
    <property type="entry name" value="Luciferase-like domain"/>
    <property type="match status" value="1"/>
</dbReference>
<protein>
    <submittedName>
        <fullName evidence="2">Probable F420-dependent oxidoreductase, Rv2161c family</fullName>
    </submittedName>
</protein>
<dbReference type="InterPro" id="IPR036661">
    <property type="entry name" value="Luciferase-like_sf"/>
</dbReference>
<reference evidence="2 3" key="1">
    <citation type="submission" date="2016-10" db="EMBL/GenBank/DDBJ databases">
        <authorList>
            <person name="de Groot N.N."/>
        </authorList>
    </citation>
    <scope>NUCLEOTIDE SEQUENCE [LARGE SCALE GENOMIC DNA]</scope>
    <source>
        <strain evidence="2 3">CGMCC 4.6858</strain>
    </source>
</reference>
<evidence type="ECO:0000313" key="2">
    <source>
        <dbReference type="EMBL" id="SDC07964.1"/>
    </source>
</evidence>
<dbReference type="PANTHER" id="PTHR30011:SF32">
    <property type="entry name" value="CONSERVED PROTEIN"/>
    <property type="match status" value="1"/>
</dbReference>
<dbReference type="PANTHER" id="PTHR30011">
    <property type="entry name" value="ALKANESULFONATE MONOOXYGENASE-RELATED"/>
    <property type="match status" value="1"/>
</dbReference>
<dbReference type="Proteomes" id="UP000199034">
    <property type="component" value="Unassembled WGS sequence"/>
</dbReference>
<dbReference type="NCBIfam" id="TIGR03619">
    <property type="entry name" value="F420_Rv2161c"/>
    <property type="match status" value="1"/>
</dbReference>
<dbReference type="STRING" id="1045774.SAMN05421872_101235"/>
<organism evidence="2 3">
    <name type="scientific">Nocardioides lianchengensis</name>
    <dbReference type="NCBI Taxonomy" id="1045774"/>
    <lineage>
        <taxon>Bacteria</taxon>
        <taxon>Bacillati</taxon>
        <taxon>Actinomycetota</taxon>
        <taxon>Actinomycetes</taxon>
        <taxon>Propionibacteriales</taxon>
        <taxon>Nocardioidaceae</taxon>
        <taxon>Nocardioides</taxon>
    </lineage>
</organism>
<dbReference type="RefSeq" id="WP_090849930.1">
    <property type="nucleotide sequence ID" value="NZ_FMZM01000001.1"/>
</dbReference>
<evidence type="ECO:0000313" key="3">
    <source>
        <dbReference type="Proteomes" id="UP000199034"/>
    </source>
</evidence>
<sequence length="291" mass="32170">MRFSISTAFLPTDQLTPIARAADELGYHALAIPDHVVDLETLSTPYPYTPDGARRWDFSAEWPDPWVLVGALAAVTTRLRFFTSVYVPAMRNPFQVAKSVGTAAVLSGNRVALGVGIGWCEEEFALLEENFRTRGKRTDEGLALVKELWEPGWTEFHGDFYDAPRLVMEPTPTEQPPVYVGGLSEIAFARAARHDGWIGDMYKTDEAIGWATRLAEVREEKGATGDFSVIVALTDAFLPEHFERARAGGVTDCMTMPWAYYFGLDANVDQKVEGMARFAADVIEPLRAATG</sequence>
<dbReference type="InterPro" id="IPR019921">
    <property type="entry name" value="Lucif-like_OxRdtase_Rv2161c"/>
</dbReference>
<name>A0A1G6INC1_9ACTN</name>
<feature type="domain" description="Luciferase-like" evidence="1">
    <location>
        <begin position="13"/>
        <end position="233"/>
    </location>
</feature>
<dbReference type="InterPro" id="IPR051260">
    <property type="entry name" value="Diverse_substr_monoxygenases"/>
</dbReference>
<dbReference type="SUPFAM" id="SSF51679">
    <property type="entry name" value="Bacterial luciferase-like"/>
    <property type="match status" value="1"/>
</dbReference>
<evidence type="ECO:0000259" key="1">
    <source>
        <dbReference type="Pfam" id="PF00296"/>
    </source>
</evidence>
<dbReference type="InterPro" id="IPR011251">
    <property type="entry name" value="Luciferase-like_dom"/>
</dbReference>
<dbReference type="AlphaFoldDB" id="A0A1G6INC1"/>
<dbReference type="OrthoDB" id="9781803at2"/>
<dbReference type="EMBL" id="FMZM01000001">
    <property type="protein sequence ID" value="SDC07964.1"/>
    <property type="molecule type" value="Genomic_DNA"/>
</dbReference>
<dbReference type="GO" id="GO:0016705">
    <property type="term" value="F:oxidoreductase activity, acting on paired donors, with incorporation or reduction of molecular oxygen"/>
    <property type="evidence" value="ECO:0007669"/>
    <property type="project" value="InterPro"/>
</dbReference>
<gene>
    <name evidence="2" type="ORF">SAMN05421872_101235</name>
</gene>